<dbReference type="PANTHER" id="PTHR12483">
    <property type="entry name" value="SOLUTE CARRIER FAMILY 31 COPPER TRANSPORTERS"/>
    <property type="match status" value="1"/>
</dbReference>
<evidence type="ECO:0000313" key="6">
    <source>
        <dbReference type="EMBL" id="CAD8413572.1"/>
    </source>
</evidence>
<comment type="subcellular location">
    <subcellularLocation>
        <location evidence="1 5">Membrane</location>
        <topology evidence="1 5">Multi-pass membrane protein</topology>
    </subcellularLocation>
</comment>
<comment type="caution">
    <text evidence="5">Lacks conserved residue(s) required for the propagation of feature annotation.</text>
</comment>
<name>A0A7S0GDG1_9STRA</name>
<keyword evidence="3 5" id="KW-1133">Transmembrane helix</keyword>
<dbReference type="GO" id="GO:0005375">
    <property type="term" value="F:copper ion transmembrane transporter activity"/>
    <property type="evidence" value="ECO:0007669"/>
    <property type="project" value="UniProtKB-UniRule"/>
</dbReference>
<dbReference type="GO" id="GO:0005886">
    <property type="term" value="C:plasma membrane"/>
    <property type="evidence" value="ECO:0007669"/>
    <property type="project" value="TreeGrafter"/>
</dbReference>
<feature type="transmembrane region" description="Helical" evidence="5">
    <location>
        <begin position="33"/>
        <end position="53"/>
    </location>
</feature>
<feature type="transmembrane region" description="Helical" evidence="5">
    <location>
        <begin position="7"/>
        <end position="27"/>
    </location>
</feature>
<organism evidence="6">
    <name type="scientific">Proboscia inermis</name>
    <dbReference type="NCBI Taxonomy" id="420281"/>
    <lineage>
        <taxon>Eukaryota</taxon>
        <taxon>Sar</taxon>
        <taxon>Stramenopiles</taxon>
        <taxon>Ochrophyta</taxon>
        <taxon>Bacillariophyta</taxon>
        <taxon>Coscinodiscophyceae</taxon>
        <taxon>Rhizosoleniophycidae</taxon>
        <taxon>Rhizosoleniales</taxon>
        <taxon>Rhizosoleniaceae</taxon>
        <taxon>Proboscia</taxon>
    </lineage>
</organism>
<evidence type="ECO:0000256" key="3">
    <source>
        <dbReference type="ARBA" id="ARBA00022989"/>
    </source>
</evidence>
<keyword evidence="4 5" id="KW-0472">Membrane</keyword>
<gene>
    <name evidence="6" type="ORF">PINE0816_LOCUS9704</name>
</gene>
<evidence type="ECO:0000256" key="1">
    <source>
        <dbReference type="ARBA" id="ARBA00004141"/>
    </source>
</evidence>
<evidence type="ECO:0000256" key="2">
    <source>
        <dbReference type="ARBA" id="ARBA00022692"/>
    </source>
</evidence>
<dbReference type="AlphaFoldDB" id="A0A7S0GDG1"/>
<reference evidence="6" key="1">
    <citation type="submission" date="2021-01" db="EMBL/GenBank/DDBJ databases">
        <authorList>
            <person name="Corre E."/>
            <person name="Pelletier E."/>
            <person name="Niang G."/>
            <person name="Scheremetjew M."/>
            <person name="Finn R."/>
            <person name="Kale V."/>
            <person name="Holt S."/>
            <person name="Cochrane G."/>
            <person name="Meng A."/>
            <person name="Brown T."/>
            <person name="Cohen L."/>
        </authorList>
    </citation>
    <scope>NUCLEOTIDE SEQUENCE</scope>
    <source>
        <strain evidence="6">CCAP1064/1</strain>
    </source>
</reference>
<comment type="similarity">
    <text evidence="5">Belongs to the copper transporter (Ctr) (TC 1.A.56) family. SLC31A subfamily.</text>
</comment>
<keyword evidence="5" id="KW-0813">Transport</keyword>
<accession>A0A7S0GDG1</accession>
<protein>
    <recommendedName>
        <fullName evidence="5">Copper transport protein</fullName>
    </recommendedName>
</protein>
<feature type="transmembrane region" description="Helical" evidence="5">
    <location>
        <begin position="73"/>
        <end position="94"/>
    </location>
</feature>
<evidence type="ECO:0000256" key="5">
    <source>
        <dbReference type="RuleBase" id="RU367022"/>
    </source>
</evidence>
<keyword evidence="5" id="KW-0186">Copper</keyword>
<sequence length="163" mass="18098">MAMYMDGFHFTLFSGPNTNCLIFFFQAWTLDTIAKFIVTMVSVFMLGVITEGIASYRSNLRNRKFASGNMRRLVLSSMSASQALAGYLLMLVAMTYSIELLLSVVSGIAVGYAYFFGGDGSATRVKSDPCCAHDKDEEDDQISLTSDRDRNTPLLRNITRPIN</sequence>
<keyword evidence="5" id="KW-0187">Copper transport</keyword>
<proteinExistence type="inferred from homology"/>
<dbReference type="Pfam" id="PF04145">
    <property type="entry name" value="Ctr"/>
    <property type="match status" value="1"/>
</dbReference>
<dbReference type="PANTHER" id="PTHR12483:SF27">
    <property type="entry name" value="COPPER TRANSPORT PROTEIN CTR1"/>
    <property type="match status" value="1"/>
</dbReference>
<keyword evidence="2 5" id="KW-0812">Transmembrane</keyword>
<keyword evidence="5" id="KW-0406">Ion transport</keyword>
<dbReference type="EMBL" id="HBEL01020791">
    <property type="protein sequence ID" value="CAD8413572.1"/>
    <property type="molecule type" value="Transcribed_RNA"/>
</dbReference>
<evidence type="ECO:0000256" key="4">
    <source>
        <dbReference type="ARBA" id="ARBA00023136"/>
    </source>
</evidence>
<feature type="transmembrane region" description="Helical" evidence="5">
    <location>
        <begin position="100"/>
        <end position="117"/>
    </location>
</feature>
<dbReference type="InterPro" id="IPR007274">
    <property type="entry name" value="Cop_transporter"/>
</dbReference>